<feature type="transmembrane region" description="Helical" evidence="7">
    <location>
        <begin position="591"/>
        <end position="611"/>
    </location>
</feature>
<dbReference type="PANTHER" id="PTHR43744:SF9">
    <property type="entry name" value="POLYGALACTURONAN_RHAMNOGALACTURONAN TRANSPORT SYSTEM PERMEASE PROTEIN YTCP"/>
    <property type="match status" value="1"/>
</dbReference>
<dbReference type="KEGG" id="atl:Athai_07120"/>
<comment type="subcellular location">
    <subcellularLocation>
        <location evidence="1 7">Cell membrane</location>
        <topology evidence="1 7">Multi-pass membrane protein</topology>
    </subcellularLocation>
</comment>
<comment type="similarity">
    <text evidence="7">Belongs to the binding-protein-dependent transport system permease family.</text>
</comment>
<feature type="transmembrane region" description="Helical" evidence="7">
    <location>
        <begin position="447"/>
        <end position="466"/>
    </location>
</feature>
<keyword evidence="6 7" id="KW-0472">Membrane</keyword>
<feature type="transmembrane region" description="Helical" evidence="7">
    <location>
        <begin position="108"/>
        <end position="131"/>
    </location>
</feature>
<evidence type="ECO:0000256" key="2">
    <source>
        <dbReference type="ARBA" id="ARBA00022448"/>
    </source>
</evidence>
<accession>A0A7R7DK61</accession>
<evidence type="ECO:0000259" key="8">
    <source>
        <dbReference type="PROSITE" id="PS50928"/>
    </source>
</evidence>
<feature type="transmembrane region" description="Helical" evidence="7">
    <location>
        <begin position="143"/>
        <end position="167"/>
    </location>
</feature>
<protein>
    <recommendedName>
        <fullName evidence="8">ABC transmembrane type-1 domain-containing protein</fullName>
    </recommendedName>
</protein>
<evidence type="ECO:0000256" key="6">
    <source>
        <dbReference type="ARBA" id="ARBA00023136"/>
    </source>
</evidence>
<evidence type="ECO:0000256" key="5">
    <source>
        <dbReference type="ARBA" id="ARBA00022989"/>
    </source>
</evidence>
<dbReference type="InterPro" id="IPR035906">
    <property type="entry name" value="MetI-like_sf"/>
</dbReference>
<evidence type="ECO:0000313" key="10">
    <source>
        <dbReference type="Proteomes" id="UP000611640"/>
    </source>
</evidence>
<dbReference type="SUPFAM" id="SSF161098">
    <property type="entry name" value="MetI-like"/>
    <property type="match status" value="2"/>
</dbReference>
<keyword evidence="4 7" id="KW-0812">Transmembrane</keyword>
<feature type="transmembrane region" description="Helical" evidence="7">
    <location>
        <begin position="353"/>
        <end position="375"/>
    </location>
</feature>
<dbReference type="PANTHER" id="PTHR43744">
    <property type="entry name" value="ABC TRANSPORTER PERMEASE PROTEIN MG189-RELATED-RELATED"/>
    <property type="match status" value="1"/>
</dbReference>
<evidence type="ECO:0000256" key="4">
    <source>
        <dbReference type="ARBA" id="ARBA00022692"/>
    </source>
</evidence>
<gene>
    <name evidence="9" type="ORF">Athai_07120</name>
</gene>
<feature type="domain" description="ABC transmembrane type-1" evidence="8">
    <location>
        <begin position="412"/>
        <end position="607"/>
    </location>
</feature>
<evidence type="ECO:0000256" key="3">
    <source>
        <dbReference type="ARBA" id="ARBA00022475"/>
    </source>
</evidence>
<keyword evidence="10" id="KW-1185">Reference proteome</keyword>
<proteinExistence type="inferred from homology"/>
<feature type="transmembrane region" description="Helical" evidence="7">
    <location>
        <begin position="42"/>
        <end position="68"/>
    </location>
</feature>
<feature type="transmembrane region" description="Helical" evidence="7">
    <location>
        <begin position="415"/>
        <end position="435"/>
    </location>
</feature>
<reference evidence="9 10" key="1">
    <citation type="submission" date="2020-08" db="EMBL/GenBank/DDBJ databases">
        <title>Whole genome shotgun sequence of Actinocatenispora thailandica NBRC 105041.</title>
        <authorList>
            <person name="Komaki H."/>
            <person name="Tamura T."/>
        </authorList>
    </citation>
    <scope>NUCLEOTIDE SEQUENCE [LARGE SCALE GENOMIC DNA]</scope>
    <source>
        <strain evidence="9 10">NBRC 105041</strain>
    </source>
</reference>
<feature type="domain" description="ABC transmembrane type-1" evidence="8">
    <location>
        <begin position="102"/>
        <end position="316"/>
    </location>
</feature>
<sequence length="626" mass="68100">MPGSADGTATSARARRRAQRRAAKAVPRRKLTLRERIRRDRVMLLLLAPGFLYFVVFHYAPLLGYIVAFEDYQPYLGFVDSTFTGLANFAQVFADPAFWQALLNTLEITALQLVFFFPAPIGLALLLNSILSTKVRRFVQSVVYLPHFIGWVIIVSIFQQVLGATGALPNMLDVLGLGRFDAMTTPWFFPFLVTIQSIWKDCGWGTIIFLAALLNIDQELYEAAAVDGAGRWQRLWRITLPGLMPVVVLLLILNLGNILSVGFEQIVLQRNSVGPEHGEVLDTYVYFHGIVDSQWGPSAAVGLVKGFVGLGLVLGANKLAHLFGQEGCTPVASSAARPVWMEKPSALGTGAKVAVLVVISLLVLYPFVSVLATSLSTQADISRHGGLVLFPTHPTLAAYRIIFAGGVVTDALLRSVLITAVGTGCSVAATVGMAYGLSRRNVVGGRFFLLVALFTMLFSPGVIPNFLVVKQLGLLDTYASLVLPTLVSAFNLVVLRSFFMNLPTELYEAARIDGAGDFRILARIVLPLSKGVLAVVTLFYAVGYWNAFFNAMLYVNDDKWPLSMVLRQFVLQGQSLSDTVTSSEAAAPAQAIQMAVVVVSLVPILLVYPFLQRYFTKGVLTGAIKG</sequence>
<dbReference type="EMBL" id="AP023355">
    <property type="protein sequence ID" value="BCJ33209.1"/>
    <property type="molecule type" value="Genomic_DNA"/>
</dbReference>
<keyword evidence="3" id="KW-1003">Cell membrane</keyword>
<dbReference type="Pfam" id="PF00528">
    <property type="entry name" value="BPD_transp_1"/>
    <property type="match status" value="2"/>
</dbReference>
<keyword evidence="5 7" id="KW-1133">Transmembrane helix</keyword>
<evidence type="ECO:0000313" key="9">
    <source>
        <dbReference type="EMBL" id="BCJ33209.1"/>
    </source>
</evidence>
<dbReference type="Gene3D" id="1.10.3720.10">
    <property type="entry name" value="MetI-like"/>
    <property type="match status" value="2"/>
</dbReference>
<feature type="transmembrane region" description="Helical" evidence="7">
    <location>
        <begin position="520"/>
        <end position="545"/>
    </location>
</feature>
<feature type="transmembrane region" description="Helical" evidence="7">
    <location>
        <begin position="235"/>
        <end position="253"/>
    </location>
</feature>
<dbReference type="GO" id="GO:0005886">
    <property type="term" value="C:plasma membrane"/>
    <property type="evidence" value="ECO:0007669"/>
    <property type="project" value="UniProtKB-SubCell"/>
</dbReference>
<evidence type="ECO:0000256" key="1">
    <source>
        <dbReference type="ARBA" id="ARBA00004651"/>
    </source>
</evidence>
<dbReference type="AlphaFoldDB" id="A0A7R7DK61"/>
<dbReference type="InterPro" id="IPR000515">
    <property type="entry name" value="MetI-like"/>
</dbReference>
<dbReference type="PROSITE" id="PS50928">
    <property type="entry name" value="ABC_TM1"/>
    <property type="match status" value="2"/>
</dbReference>
<name>A0A7R7DK61_9ACTN</name>
<dbReference type="CDD" id="cd06261">
    <property type="entry name" value="TM_PBP2"/>
    <property type="match status" value="2"/>
</dbReference>
<evidence type="ECO:0000256" key="7">
    <source>
        <dbReference type="RuleBase" id="RU363032"/>
    </source>
</evidence>
<organism evidence="9 10">
    <name type="scientific">Actinocatenispora thailandica</name>
    <dbReference type="NCBI Taxonomy" id="227318"/>
    <lineage>
        <taxon>Bacteria</taxon>
        <taxon>Bacillati</taxon>
        <taxon>Actinomycetota</taxon>
        <taxon>Actinomycetes</taxon>
        <taxon>Micromonosporales</taxon>
        <taxon>Micromonosporaceae</taxon>
        <taxon>Actinocatenispora</taxon>
    </lineage>
</organism>
<keyword evidence="2 7" id="KW-0813">Transport</keyword>
<feature type="transmembrane region" description="Helical" evidence="7">
    <location>
        <begin position="478"/>
        <end position="499"/>
    </location>
</feature>
<dbReference type="Proteomes" id="UP000611640">
    <property type="component" value="Chromosome"/>
</dbReference>
<dbReference type="GO" id="GO:0055085">
    <property type="term" value="P:transmembrane transport"/>
    <property type="evidence" value="ECO:0007669"/>
    <property type="project" value="InterPro"/>
</dbReference>